<protein>
    <submittedName>
        <fullName evidence="1">Uncharacterized protein</fullName>
    </submittedName>
</protein>
<reference evidence="1 2" key="1">
    <citation type="submission" date="2024-04" db="EMBL/GenBank/DDBJ databases">
        <title>Tritrichomonas musculus Genome.</title>
        <authorList>
            <person name="Alves-Ferreira E."/>
            <person name="Grigg M."/>
            <person name="Lorenzi H."/>
            <person name="Galac M."/>
        </authorList>
    </citation>
    <scope>NUCLEOTIDE SEQUENCE [LARGE SCALE GENOMIC DNA]</scope>
    <source>
        <strain evidence="1 2">EAF2021</strain>
    </source>
</reference>
<accession>A0ABR2H059</accession>
<keyword evidence="2" id="KW-1185">Reference proteome</keyword>
<proteinExistence type="predicted"/>
<name>A0ABR2H059_9EUKA</name>
<evidence type="ECO:0000313" key="1">
    <source>
        <dbReference type="EMBL" id="KAK8839588.1"/>
    </source>
</evidence>
<gene>
    <name evidence="1" type="ORF">M9Y10_031950</name>
</gene>
<evidence type="ECO:0000313" key="2">
    <source>
        <dbReference type="Proteomes" id="UP001470230"/>
    </source>
</evidence>
<dbReference type="Proteomes" id="UP001470230">
    <property type="component" value="Unassembled WGS sequence"/>
</dbReference>
<organism evidence="1 2">
    <name type="scientific">Tritrichomonas musculus</name>
    <dbReference type="NCBI Taxonomy" id="1915356"/>
    <lineage>
        <taxon>Eukaryota</taxon>
        <taxon>Metamonada</taxon>
        <taxon>Parabasalia</taxon>
        <taxon>Tritrichomonadida</taxon>
        <taxon>Tritrichomonadidae</taxon>
        <taxon>Tritrichomonas</taxon>
    </lineage>
</organism>
<dbReference type="EMBL" id="JAPFFF010000051">
    <property type="protein sequence ID" value="KAK8839588.1"/>
    <property type="molecule type" value="Genomic_DNA"/>
</dbReference>
<sequence length="302" mass="34137">MEIPVSFKDSLMNDPFKPACNNDEMSNSYYPDFENLENDIVSSSDPNSTCQSPIFQSQSDQFSNNTPHNFQGQQNISISGNSSIYSTFQGNQNICIDLAPPSQNFQIQVNPGINFPFQNEQDLGTRDIQGSSNIGACATNSLSNSQLPVNTSANFSSFKGFDRSSFIGQPGTCSLSSEIRTNAANLPPPNIILAKHKEKAPKPLKSGRPNYKKGPETARLKDKPGYNCNFEEDDFYQFTGKKKLDYYISIGEKYNNDFYERIHSEKDPLPKFGRDQKRNKNVCIHFLHNIFKDFPQWFQKNL</sequence>
<comment type="caution">
    <text evidence="1">The sequence shown here is derived from an EMBL/GenBank/DDBJ whole genome shotgun (WGS) entry which is preliminary data.</text>
</comment>